<dbReference type="OrthoDB" id="529994at2759"/>
<evidence type="ECO:0000313" key="3">
    <source>
        <dbReference type="EMBL" id="GIM09317.1"/>
    </source>
</evidence>
<proteinExistence type="predicted"/>
<keyword evidence="4" id="KW-1185">Reference proteome</keyword>
<dbReference type="EMBL" id="BNCQ01000031">
    <property type="protein sequence ID" value="GIM09317.1"/>
    <property type="molecule type" value="Genomic_DNA"/>
</dbReference>
<name>A0A8J4CUZ3_9CHLO</name>
<feature type="chain" id="PRO_5036271569" evidence="1">
    <location>
        <begin position="26"/>
        <end position="156"/>
    </location>
</feature>
<evidence type="ECO:0000313" key="4">
    <source>
        <dbReference type="Proteomes" id="UP000747110"/>
    </source>
</evidence>
<dbReference type="Proteomes" id="UP000747110">
    <property type="component" value="Unassembled WGS sequence"/>
</dbReference>
<keyword evidence="1" id="KW-0732">Signal</keyword>
<comment type="caution">
    <text evidence="2">The sequence shown here is derived from an EMBL/GenBank/DDBJ whole genome shotgun (WGS) entry which is preliminary data.</text>
</comment>
<dbReference type="SUPFAM" id="SSF69318">
    <property type="entry name" value="Integrin alpha N-terminal domain"/>
    <property type="match status" value="1"/>
</dbReference>
<evidence type="ECO:0000313" key="2">
    <source>
        <dbReference type="EMBL" id="GIL85744.1"/>
    </source>
</evidence>
<sequence>MSSRMMLFVCVLLTSMLGQLPHAQGAGCSSPAGWCSHAGAVKRNLDCDGDGVSDVTCSDSNGGRWAILSKNKCAVDGTGKKPTSICPAAFGCSPPVGWCSHAGSVQRNLDCDGDGVLDVTCSDSNGGRWVILSKNKCAVDGNGKKPTSICPKGFGK</sequence>
<accession>A0A8J4CUZ3</accession>
<dbReference type="AlphaFoldDB" id="A0A8J4CUZ3"/>
<dbReference type="InterPro" id="IPR028994">
    <property type="entry name" value="Integrin_alpha_N"/>
</dbReference>
<evidence type="ECO:0000256" key="1">
    <source>
        <dbReference type="SAM" id="SignalP"/>
    </source>
</evidence>
<dbReference type="EMBL" id="BNCP01000033">
    <property type="protein sequence ID" value="GIL85744.1"/>
    <property type="molecule type" value="Genomic_DNA"/>
</dbReference>
<gene>
    <name evidence="2" type="ORF">Vretifemale_14128</name>
    <name evidence="3" type="ORF">Vretimale_13232</name>
</gene>
<reference evidence="2" key="1">
    <citation type="journal article" date="2021" name="Proc. Natl. Acad. Sci. U.S.A.">
        <title>Three genomes in the algal genus Volvox reveal the fate of a haploid sex-determining region after a transition to homothallism.</title>
        <authorList>
            <person name="Yamamoto K."/>
            <person name="Hamaji T."/>
            <person name="Kawai-Toyooka H."/>
            <person name="Matsuzaki R."/>
            <person name="Takahashi F."/>
            <person name="Nishimura Y."/>
            <person name="Kawachi M."/>
            <person name="Noguchi H."/>
            <person name="Minakuchi Y."/>
            <person name="Umen J.G."/>
            <person name="Toyoda A."/>
            <person name="Nozaki H."/>
        </authorList>
    </citation>
    <scope>NUCLEOTIDE SEQUENCE</scope>
    <source>
        <strain evidence="3">NIES-3785</strain>
        <strain evidence="2">NIES-3786</strain>
    </source>
</reference>
<dbReference type="Proteomes" id="UP000722791">
    <property type="component" value="Unassembled WGS sequence"/>
</dbReference>
<feature type="signal peptide" evidence="1">
    <location>
        <begin position="1"/>
        <end position="25"/>
    </location>
</feature>
<protein>
    <submittedName>
        <fullName evidence="2">Uncharacterized protein</fullName>
    </submittedName>
</protein>
<organism evidence="2 4">
    <name type="scientific">Volvox reticuliferus</name>
    <dbReference type="NCBI Taxonomy" id="1737510"/>
    <lineage>
        <taxon>Eukaryota</taxon>
        <taxon>Viridiplantae</taxon>
        <taxon>Chlorophyta</taxon>
        <taxon>core chlorophytes</taxon>
        <taxon>Chlorophyceae</taxon>
        <taxon>CS clade</taxon>
        <taxon>Chlamydomonadales</taxon>
        <taxon>Volvocaceae</taxon>
        <taxon>Volvox</taxon>
    </lineage>
</organism>